<accession>A0A8K0T3C9</accession>
<feature type="region of interest" description="Disordered" evidence="1">
    <location>
        <begin position="661"/>
        <end position="707"/>
    </location>
</feature>
<dbReference type="Pfam" id="PF26013">
    <property type="entry name" value="DUF8004"/>
    <property type="match status" value="1"/>
</dbReference>
<protein>
    <recommendedName>
        <fullName evidence="2">DUF8004 domain-containing protein</fullName>
    </recommendedName>
</protein>
<dbReference type="EMBL" id="JAGPNK010000001">
    <property type="protein sequence ID" value="KAH7329451.1"/>
    <property type="molecule type" value="Genomic_DNA"/>
</dbReference>
<feature type="region of interest" description="Disordered" evidence="1">
    <location>
        <begin position="1"/>
        <end position="26"/>
    </location>
</feature>
<sequence length="858" mass="96451">MPSPGYPRMRRNRSATATEPSAHQPPAVQDLKTIHSLMSGRAHQVAFIKRWDGSAKTCNEWTNLQRVSPAHLGCGTVQSDLEQDPDLWFLEGNCLVHLYAKGLSRKGPSFRVPFSGLLAAKCYPLIDRFLDPDLPRPRSLKDFHKLGVSPRRTIDLYIPPPSMLSGDAAFRCTLAIRNLFAWIYGQPLVGEYLGRTLIELMHSLLEFRYVAANNVDDVNKYLAHAGYLNFACQPEYVVACLQLAEAFHIKDLYIRAFAHSVGMDDGLYDCPDYQHVSFVTKKLLRKERSDLDSRLYQAADILRNFAEQELSEAHLGISAGGRAHLEHFRSFLMSFYTQQLGYFPPRSFDPDTYRAMREDFEALYDLLVDESYTTDGRLPSLAVGGICAIQHVQSFDARYGFQSLEHPLPLLPQSQPEKVSRRRNWLPRGDRVKPSERLAIHTALIDASNWKETVFRNDLVRAYRRFEEELVVSPQKADRREKLSIVDARKVRWILVYTVYQVLRNITDEPPEVRDDTAVPYHLAISAKDLPPWDDAPVLSGPSSRRDSSTDASPLVTWSDGESKHPSSGIEIKPDIDYFALTHKDPSTERKGSLPSSSTTTTPVMSRSNSFSRVLVRSNTIRKSMGIFKSGSMTSASSSPPVPPLPKQPYHEIVVHGYGNGTNNVRFDPGPERTDGANWATRSDSTASNSSSNTAPTLDSTDSRDTLDSTVQTPIHATPPIIHTELKQAHHVFSVAMPDPADSKPMRRRTMTTFLDSRTTRLDSDATAPAVPPRDPRRRNSLINDLRRRSYLPTTRSMMTRETPAAESAVASPPRNSDDWSAMEAFMIGDHPRIDPPGNKRMSTWEQYTDLGGLTEAR</sequence>
<dbReference type="AlphaFoldDB" id="A0A8K0T3C9"/>
<evidence type="ECO:0000256" key="1">
    <source>
        <dbReference type="SAM" id="MobiDB-lite"/>
    </source>
</evidence>
<name>A0A8K0T3C9_9HYPO</name>
<keyword evidence="4" id="KW-1185">Reference proteome</keyword>
<feature type="region of interest" description="Disordered" evidence="1">
    <location>
        <begin position="792"/>
        <end position="858"/>
    </location>
</feature>
<feature type="compositionally biased region" description="Low complexity" evidence="1">
    <location>
        <begin position="593"/>
        <end position="603"/>
    </location>
</feature>
<comment type="caution">
    <text evidence="3">The sequence shown here is derived from an EMBL/GenBank/DDBJ whole genome shotgun (WGS) entry which is preliminary data.</text>
</comment>
<dbReference type="OrthoDB" id="4114825at2759"/>
<evidence type="ECO:0000313" key="3">
    <source>
        <dbReference type="EMBL" id="KAH7329451.1"/>
    </source>
</evidence>
<feature type="region of interest" description="Disordered" evidence="1">
    <location>
        <begin position="534"/>
        <end position="571"/>
    </location>
</feature>
<dbReference type="Proteomes" id="UP000813444">
    <property type="component" value="Unassembled WGS sequence"/>
</dbReference>
<feature type="region of interest" description="Disordered" evidence="1">
    <location>
        <begin position="585"/>
        <end position="611"/>
    </location>
</feature>
<feature type="compositionally biased region" description="Low complexity" evidence="1">
    <location>
        <begin position="685"/>
        <end position="700"/>
    </location>
</feature>
<dbReference type="InterPro" id="IPR058317">
    <property type="entry name" value="DUF8004"/>
</dbReference>
<reference evidence="3" key="1">
    <citation type="journal article" date="2021" name="Nat. Commun.">
        <title>Genetic determinants of endophytism in the Arabidopsis root mycobiome.</title>
        <authorList>
            <person name="Mesny F."/>
            <person name="Miyauchi S."/>
            <person name="Thiergart T."/>
            <person name="Pickel B."/>
            <person name="Atanasova L."/>
            <person name="Karlsson M."/>
            <person name="Huettel B."/>
            <person name="Barry K.W."/>
            <person name="Haridas S."/>
            <person name="Chen C."/>
            <person name="Bauer D."/>
            <person name="Andreopoulos W."/>
            <person name="Pangilinan J."/>
            <person name="LaButti K."/>
            <person name="Riley R."/>
            <person name="Lipzen A."/>
            <person name="Clum A."/>
            <person name="Drula E."/>
            <person name="Henrissat B."/>
            <person name="Kohler A."/>
            <person name="Grigoriev I.V."/>
            <person name="Martin F.M."/>
            <person name="Hacquard S."/>
        </authorList>
    </citation>
    <scope>NUCLEOTIDE SEQUENCE</scope>
    <source>
        <strain evidence="3">MPI-CAGE-CH-0235</strain>
    </source>
</reference>
<gene>
    <name evidence="3" type="ORF">B0I35DRAFT_45149</name>
</gene>
<evidence type="ECO:0000259" key="2">
    <source>
        <dbReference type="Pfam" id="PF26013"/>
    </source>
</evidence>
<organism evidence="3 4">
    <name type="scientific">Stachybotrys elegans</name>
    <dbReference type="NCBI Taxonomy" id="80388"/>
    <lineage>
        <taxon>Eukaryota</taxon>
        <taxon>Fungi</taxon>
        <taxon>Dikarya</taxon>
        <taxon>Ascomycota</taxon>
        <taxon>Pezizomycotina</taxon>
        <taxon>Sordariomycetes</taxon>
        <taxon>Hypocreomycetidae</taxon>
        <taxon>Hypocreales</taxon>
        <taxon>Stachybotryaceae</taxon>
        <taxon>Stachybotrys</taxon>
    </lineage>
</organism>
<proteinExistence type="predicted"/>
<feature type="domain" description="DUF8004" evidence="2">
    <location>
        <begin position="216"/>
        <end position="306"/>
    </location>
</feature>
<evidence type="ECO:0000313" key="4">
    <source>
        <dbReference type="Proteomes" id="UP000813444"/>
    </source>
</evidence>
<dbReference type="PANTHER" id="PTHR39601:SF1">
    <property type="entry name" value="CHORIOGENIN HMINOR"/>
    <property type="match status" value="1"/>
</dbReference>
<dbReference type="PANTHER" id="PTHR39601">
    <property type="entry name" value="CHORIOGENIN HMINOR"/>
    <property type="match status" value="1"/>
</dbReference>